<keyword evidence="7 11" id="KW-1133">Transmembrane helix</keyword>
<evidence type="ECO:0000313" key="14">
    <source>
        <dbReference type="EMBL" id="KAK2150386.1"/>
    </source>
</evidence>
<dbReference type="InterPro" id="IPR006202">
    <property type="entry name" value="Neur_chan_lig-bd"/>
</dbReference>
<evidence type="ECO:0000259" key="13">
    <source>
        <dbReference type="Pfam" id="PF02932"/>
    </source>
</evidence>
<dbReference type="FunFam" id="2.70.170.10:FF:000065">
    <property type="entry name" value="Glutamate-gated chloride channel, putative"/>
    <property type="match status" value="1"/>
</dbReference>
<keyword evidence="15" id="KW-1185">Reference proteome</keyword>
<feature type="transmembrane region" description="Helical" evidence="11">
    <location>
        <begin position="427"/>
        <end position="452"/>
    </location>
</feature>
<keyword evidence="8 11" id="KW-0406">Ion transport</keyword>
<evidence type="ECO:0000256" key="3">
    <source>
        <dbReference type="ARBA" id="ARBA00022448"/>
    </source>
</evidence>
<dbReference type="Proteomes" id="UP001208570">
    <property type="component" value="Unassembled WGS sequence"/>
</dbReference>
<evidence type="ECO:0000256" key="7">
    <source>
        <dbReference type="ARBA" id="ARBA00022989"/>
    </source>
</evidence>
<evidence type="ECO:0000313" key="15">
    <source>
        <dbReference type="Proteomes" id="UP001208570"/>
    </source>
</evidence>
<dbReference type="InterPro" id="IPR006028">
    <property type="entry name" value="GABAA/Glycine_rcpt"/>
</dbReference>
<evidence type="ECO:0000256" key="5">
    <source>
        <dbReference type="ARBA" id="ARBA00022692"/>
    </source>
</evidence>
<comment type="caution">
    <text evidence="14">The sequence shown here is derived from an EMBL/GenBank/DDBJ whole genome shotgun (WGS) entry which is preliminary data.</text>
</comment>
<dbReference type="InterPro" id="IPR036734">
    <property type="entry name" value="Neur_chan_lig-bd_sf"/>
</dbReference>
<reference evidence="14" key="1">
    <citation type="journal article" date="2023" name="Mol. Biol. Evol.">
        <title>Third-Generation Sequencing Reveals the Adaptive Role of the Epigenome in Three Deep-Sea Polychaetes.</title>
        <authorList>
            <person name="Perez M."/>
            <person name="Aroh O."/>
            <person name="Sun Y."/>
            <person name="Lan Y."/>
            <person name="Juniper S.K."/>
            <person name="Young C.R."/>
            <person name="Angers B."/>
            <person name="Qian P.Y."/>
        </authorList>
    </citation>
    <scope>NUCLEOTIDE SEQUENCE</scope>
    <source>
        <strain evidence="14">P08H-3</strain>
    </source>
</reference>
<dbReference type="PROSITE" id="PS00236">
    <property type="entry name" value="NEUROTR_ION_CHANNEL"/>
    <property type="match status" value="1"/>
</dbReference>
<feature type="domain" description="Neurotransmitter-gated ion-channel ligand-binding" evidence="12">
    <location>
        <begin position="54"/>
        <end position="252"/>
    </location>
</feature>
<accession>A0AAD9N0D1</accession>
<evidence type="ECO:0000256" key="6">
    <source>
        <dbReference type="ARBA" id="ARBA00022729"/>
    </source>
</evidence>
<dbReference type="SUPFAM" id="SSF90112">
    <property type="entry name" value="Neurotransmitter-gated ion-channel transmembrane pore"/>
    <property type="match status" value="1"/>
</dbReference>
<comment type="subcellular location">
    <subcellularLocation>
        <location evidence="2">Cell membrane</location>
    </subcellularLocation>
    <subcellularLocation>
        <location evidence="1">Membrane</location>
        <topology evidence="1">Multi-pass membrane protein</topology>
    </subcellularLocation>
</comment>
<dbReference type="InterPro" id="IPR036719">
    <property type="entry name" value="Neuro-gated_channel_TM_sf"/>
</dbReference>
<proteinExistence type="inferred from homology"/>
<evidence type="ECO:0000259" key="12">
    <source>
        <dbReference type="Pfam" id="PF02931"/>
    </source>
</evidence>
<comment type="similarity">
    <text evidence="11">Belongs to the ligand-gated ion channel (TC 1.A.9) family.</text>
</comment>
<dbReference type="AlphaFoldDB" id="A0AAD9N0D1"/>
<dbReference type="PRINTS" id="PR00252">
    <property type="entry name" value="NRIONCHANNEL"/>
</dbReference>
<dbReference type="Pfam" id="PF02932">
    <property type="entry name" value="Neur_chan_memb"/>
    <property type="match status" value="1"/>
</dbReference>
<keyword evidence="6" id="KW-0732">Signal</keyword>
<dbReference type="PANTHER" id="PTHR18945">
    <property type="entry name" value="NEUROTRANSMITTER GATED ION CHANNEL"/>
    <property type="match status" value="1"/>
</dbReference>
<keyword evidence="10 11" id="KW-0407">Ion channel</keyword>
<evidence type="ECO:0000256" key="1">
    <source>
        <dbReference type="ARBA" id="ARBA00004141"/>
    </source>
</evidence>
<dbReference type="InterPro" id="IPR006201">
    <property type="entry name" value="Neur_channel"/>
</dbReference>
<dbReference type="Gene3D" id="1.20.58.390">
    <property type="entry name" value="Neurotransmitter-gated ion-channel transmembrane domain"/>
    <property type="match status" value="1"/>
</dbReference>
<evidence type="ECO:0000256" key="4">
    <source>
        <dbReference type="ARBA" id="ARBA00022475"/>
    </source>
</evidence>
<evidence type="ECO:0000256" key="8">
    <source>
        <dbReference type="ARBA" id="ARBA00023065"/>
    </source>
</evidence>
<keyword evidence="4" id="KW-1003">Cell membrane</keyword>
<feature type="transmembrane region" description="Helical" evidence="11">
    <location>
        <begin position="318"/>
        <end position="341"/>
    </location>
</feature>
<evidence type="ECO:0000256" key="10">
    <source>
        <dbReference type="ARBA" id="ARBA00023303"/>
    </source>
</evidence>
<dbReference type="PROSITE" id="PS51257">
    <property type="entry name" value="PROKAR_LIPOPROTEIN"/>
    <property type="match status" value="1"/>
</dbReference>
<gene>
    <name evidence="14" type="ORF">LSH36_407g01041</name>
</gene>
<dbReference type="EMBL" id="JAODUP010000407">
    <property type="protein sequence ID" value="KAK2150386.1"/>
    <property type="molecule type" value="Genomic_DNA"/>
</dbReference>
<protein>
    <submittedName>
        <fullName evidence="14">Uncharacterized protein</fullName>
    </submittedName>
</protein>
<dbReference type="CDD" id="cd19049">
    <property type="entry name" value="LGIC_TM_anion"/>
    <property type="match status" value="1"/>
</dbReference>
<dbReference type="InterPro" id="IPR038050">
    <property type="entry name" value="Neuro_actylchol_rec"/>
</dbReference>
<dbReference type="GO" id="GO:0005230">
    <property type="term" value="F:extracellular ligand-gated monoatomic ion channel activity"/>
    <property type="evidence" value="ECO:0007669"/>
    <property type="project" value="InterPro"/>
</dbReference>
<evidence type="ECO:0000256" key="2">
    <source>
        <dbReference type="ARBA" id="ARBA00004236"/>
    </source>
</evidence>
<sequence length="461" mass="53359">MRVNRRLHLGTVYFVIACILDTLALIRHGRMGTSLQLSELVENLLSEDPVGGTQKYNSRVRPGIDSGVPIVVWVNLYVTEIYRISEANMEYSMTFYLRQRWVDERLTYTAYNNPITLNYNQFNKIWAPDLFFRNLKSGSLHEITVPNRLIRLYPNGTLLFSQRLSVTLACDMYLERYPMDNQTCTINIGSYAYTTEDLIIKWDTIKEPVEINPKITFPKFDFTGVIPYTCEVSYTSTGAYPCIEAQFKLERRLKSYVLYIYLPSLLVVVLSWVSFWIDLQAVPARISLGILTILTITTQSVGVNRNMPSVSLTKAIDVWMVSCLVFVFASFLEYSVVNVLARKQNKQTRRESYTTLQDIHPRNEEKDIIQRKGSLSTPLDGDSCSTNLRQRVEATSYCRPTACCCVHHEESPLTFIRTRHKPKRNNALTVDIVSRILFPLLFMVFNILYWPLYVWNIRSML</sequence>
<keyword evidence="9 11" id="KW-0472">Membrane</keyword>
<keyword evidence="3 11" id="KW-0813">Transport</keyword>
<feature type="transmembrane region" description="Helical" evidence="11">
    <location>
        <begin position="6"/>
        <end position="26"/>
    </location>
</feature>
<evidence type="ECO:0000256" key="11">
    <source>
        <dbReference type="RuleBase" id="RU000687"/>
    </source>
</evidence>
<dbReference type="NCBIfam" id="TIGR00860">
    <property type="entry name" value="LIC"/>
    <property type="match status" value="1"/>
</dbReference>
<name>A0AAD9N0D1_9ANNE</name>
<dbReference type="SUPFAM" id="SSF63712">
    <property type="entry name" value="Nicotinic receptor ligand binding domain-like"/>
    <property type="match status" value="1"/>
</dbReference>
<dbReference type="InterPro" id="IPR006029">
    <property type="entry name" value="Neurotrans-gated_channel_TM"/>
</dbReference>
<dbReference type="Pfam" id="PF02931">
    <property type="entry name" value="Neur_chan_LBD"/>
    <property type="match status" value="1"/>
</dbReference>
<keyword evidence="5 11" id="KW-0812">Transmembrane</keyword>
<feature type="transmembrane region" description="Helical" evidence="11">
    <location>
        <begin position="256"/>
        <end position="277"/>
    </location>
</feature>
<dbReference type="GO" id="GO:0005886">
    <property type="term" value="C:plasma membrane"/>
    <property type="evidence" value="ECO:0007669"/>
    <property type="project" value="UniProtKB-SubCell"/>
</dbReference>
<organism evidence="14 15">
    <name type="scientific">Paralvinella palmiformis</name>
    <dbReference type="NCBI Taxonomy" id="53620"/>
    <lineage>
        <taxon>Eukaryota</taxon>
        <taxon>Metazoa</taxon>
        <taxon>Spiralia</taxon>
        <taxon>Lophotrochozoa</taxon>
        <taxon>Annelida</taxon>
        <taxon>Polychaeta</taxon>
        <taxon>Sedentaria</taxon>
        <taxon>Canalipalpata</taxon>
        <taxon>Terebellida</taxon>
        <taxon>Terebelliformia</taxon>
        <taxon>Alvinellidae</taxon>
        <taxon>Paralvinella</taxon>
    </lineage>
</organism>
<dbReference type="PRINTS" id="PR00253">
    <property type="entry name" value="GABAARECEPTR"/>
</dbReference>
<dbReference type="Gene3D" id="2.70.170.10">
    <property type="entry name" value="Neurotransmitter-gated ion-channel ligand-binding domain"/>
    <property type="match status" value="1"/>
</dbReference>
<evidence type="ECO:0000256" key="9">
    <source>
        <dbReference type="ARBA" id="ARBA00023136"/>
    </source>
</evidence>
<feature type="domain" description="Neurotransmitter-gated ion-channel transmembrane" evidence="13">
    <location>
        <begin position="260"/>
        <end position="450"/>
    </location>
</feature>
<dbReference type="InterPro" id="IPR018000">
    <property type="entry name" value="Neurotransmitter_ion_chnl_CS"/>
</dbReference>
<dbReference type="GO" id="GO:0004888">
    <property type="term" value="F:transmembrane signaling receptor activity"/>
    <property type="evidence" value="ECO:0007669"/>
    <property type="project" value="InterPro"/>
</dbReference>